<evidence type="ECO:0000256" key="7">
    <source>
        <dbReference type="SAM" id="SignalP"/>
    </source>
</evidence>
<sequence>MRIWLAVALLHATCLGYPLAEHLVSEPENKESEPTLCDPGVQQYSGYIDVAPDKHLFYWFFEARNPHQPKWQTPLIMWLNGGPGCSSLSGLFSGVGPCYVDNSGNGTIINNNSWNKDANILFLDQPTNTGYSYGANVTNTADAARDTTIFLHKFYSRFPQYAFGELHIMGESYAAHYVPRIAAQIVSDNNRAGMRKLPLASIAVGNGLFNMATQYRYLPWMACNSTYQPIVNDTICGAMADAQDAFSRSLEVNRLTQTSESAADATFAGYDILTPYQLAGGNPYDVRKMCVGGSLCDPYMDSVVAYANQPNVLAELGVRTTPTFELCNPEIQNAFISTGDEMVDAS</sequence>
<keyword evidence="3" id="KW-0121">Carboxypeptidase</keyword>
<dbReference type="PANTHER" id="PTHR11802:SF113">
    <property type="entry name" value="SERINE CARBOXYPEPTIDASE CTSA-4.1"/>
    <property type="match status" value="1"/>
</dbReference>
<evidence type="ECO:0000256" key="6">
    <source>
        <dbReference type="ARBA" id="ARBA00023180"/>
    </source>
</evidence>
<name>A0A9W8LQJ3_9FUNG</name>
<feature type="signal peptide" evidence="7">
    <location>
        <begin position="1"/>
        <end position="16"/>
    </location>
</feature>
<comment type="caution">
    <text evidence="8">The sequence shown here is derived from an EMBL/GenBank/DDBJ whole genome shotgun (WGS) entry which is preliminary data.</text>
</comment>
<keyword evidence="9" id="KW-1185">Reference proteome</keyword>
<dbReference type="InterPro" id="IPR029058">
    <property type="entry name" value="AB_hydrolase_fold"/>
</dbReference>
<evidence type="ECO:0000256" key="1">
    <source>
        <dbReference type="ARBA" id="ARBA00009431"/>
    </source>
</evidence>
<dbReference type="GO" id="GO:0004185">
    <property type="term" value="F:serine-type carboxypeptidase activity"/>
    <property type="evidence" value="ECO:0007669"/>
    <property type="project" value="UniProtKB-EC"/>
</dbReference>
<dbReference type="Pfam" id="PF00450">
    <property type="entry name" value="Peptidase_S10"/>
    <property type="match status" value="1"/>
</dbReference>
<dbReference type="PRINTS" id="PR00724">
    <property type="entry name" value="CRBOXYPTASEC"/>
</dbReference>
<dbReference type="InterPro" id="IPR001563">
    <property type="entry name" value="Peptidase_S10"/>
</dbReference>
<comment type="similarity">
    <text evidence="1">Belongs to the peptidase S10 family.</text>
</comment>
<feature type="non-terminal residue" evidence="8">
    <location>
        <position position="346"/>
    </location>
</feature>
<dbReference type="Proteomes" id="UP001140094">
    <property type="component" value="Unassembled WGS sequence"/>
</dbReference>
<dbReference type="GO" id="GO:0006508">
    <property type="term" value="P:proteolysis"/>
    <property type="evidence" value="ECO:0007669"/>
    <property type="project" value="UniProtKB-KW"/>
</dbReference>
<accession>A0A9W8LQJ3</accession>
<keyword evidence="7" id="KW-0732">Signal</keyword>
<proteinExistence type="inferred from homology"/>
<protein>
    <recommendedName>
        <fullName evidence="2">carboxypeptidase C</fullName>
        <ecNumber evidence="2">3.4.16.5</ecNumber>
    </recommendedName>
</protein>
<gene>
    <name evidence="8" type="ORF">H4R20_006749</name>
</gene>
<dbReference type="SUPFAM" id="SSF53474">
    <property type="entry name" value="alpha/beta-Hydrolases"/>
    <property type="match status" value="1"/>
</dbReference>
<dbReference type="Gene3D" id="1.10.287.410">
    <property type="match status" value="1"/>
</dbReference>
<keyword evidence="5" id="KW-0378">Hydrolase</keyword>
<feature type="chain" id="PRO_5040953758" description="carboxypeptidase C" evidence="7">
    <location>
        <begin position="17"/>
        <end position="346"/>
    </location>
</feature>
<evidence type="ECO:0000313" key="9">
    <source>
        <dbReference type="Proteomes" id="UP001140094"/>
    </source>
</evidence>
<dbReference type="EC" id="3.4.16.5" evidence="2"/>
<keyword evidence="6" id="KW-0325">Glycoprotein</keyword>
<evidence type="ECO:0000256" key="4">
    <source>
        <dbReference type="ARBA" id="ARBA00022670"/>
    </source>
</evidence>
<dbReference type="Gene3D" id="3.40.50.1820">
    <property type="entry name" value="alpha/beta hydrolase"/>
    <property type="match status" value="1"/>
</dbReference>
<evidence type="ECO:0000256" key="3">
    <source>
        <dbReference type="ARBA" id="ARBA00022645"/>
    </source>
</evidence>
<evidence type="ECO:0000256" key="5">
    <source>
        <dbReference type="ARBA" id="ARBA00022801"/>
    </source>
</evidence>
<keyword evidence="4" id="KW-0645">Protease</keyword>
<dbReference type="OrthoDB" id="443318at2759"/>
<evidence type="ECO:0000313" key="8">
    <source>
        <dbReference type="EMBL" id="KAJ2792423.1"/>
    </source>
</evidence>
<organism evidence="8 9">
    <name type="scientific">Coemansia guatemalensis</name>
    <dbReference type="NCBI Taxonomy" id="2761395"/>
    <lineage>
        <taxon>Eukaryota</taxon>
        <taxon>Fungi</taxon>
        <taxon>Fungi incertae sedis</taxon>
        <taxon>Zoopagomycota</taxon>
        <taxon>Kickxellomycotina</taxon>
        <taxon>Kickxellomycetes</taxon>
        <taxon>Kickxellales</taxon>
        <taxon>Kickxellaceae</taxon>
        <taxon>Coemansia</taxon>
    </lineage>
</organism>
<dbReference type="PANTHER" id="PTHR11802">
    <property type="entry name" value="SERINE PROTEASE FAMILY S10 SERINE CARBOXYPEPTIDASE"/>
    <property type="match status" value="1"/>
</dbReference>
<dbReference type="AlphaFoldDB" id="A0A9W8LQJ3"/>
<reference evidence="8" key="1">
    <citation type="submission" date="2022-07" db="EMBL/GenBank/DDBJ databases">
        <title>Phylogenomic reconstructions and comparative analyses of Kickxellomycotina fungi.</title>
        <authorList>
            <person name="Reynolds N.K."/>
            <person name="Stajich J.E."/>
            <person name="Barry K."/>
            <person name="Grigoriev I.V."/>
            <person name="Crous P."/>
            <person name="Smith M.E."/>
        </authorList>
    </citation>
    <scope>NUCLEOTIDE SEQUENCE</scope>
    <source>
        <strain evidence="8">NRRL 1565</strain>
    </source>
</reference>
<dbReference type="EMBL" id="JANBUO010003160">
    <property type="protein sequence ID" value="KAJ2792423.1"/>
    <property type="molecule type" value="Genomic_DNA"/>
</dbReference>
<evidence type="ECO:0000256" key="2">
    <source>
        <dbReference type="ARBA" id="ARBA00012446"/>
    </source>
</evidence>